<feature type="modified residue" description="N6-(pyridoxal phosphate)lysine" evidence="13">
    <location>
        <position position="374"/>
    </location>
</feature>
<comment type="cofactor">
    <cofactor evidence="1 13 14">
        <name>pyridoxal 5'-phosphate</name>
        <dbReference type="ChEBI" id="CHEBI:597326"/>
    </cofactor>
</comment>
<evidence type="ECO:0000256" key="11">
    <source>
        <dbReference type="ARBA" id="ARBA00040578"/>
    </source>
</evidence>
<protein>
    <recommendedName>
        <fullName evidence="11">Glutamate decarboxylase 1</fullName>
        <ecNumber evidence="4">4.1.1.15</ecNumber>
    </recommendedName>
</protein>
<dbReference type="Pfam" id="PF00282">
    <property type="entry name" value="Pyridoxal_deC"/>
    <property type="match status" value="1"/>
</dbReference>
<dbReference type="AlphaFoldDB" id="Q91644"/>
<comment type="catalytic activity">
    <reaction evidence="12">
        <text>L-glutamate + H(+) = 4-aminobutanoate + CO2</text>
        <dbReference type="Rhea" id="RHEA:17785"/>
        <dbReference type="ChEBI" id="CHEBI:15378"/>
        <dbReference type="ChEBI" id="CHEBI:16526"/>
        <dbReference type="ChEBI" id="CHEBI:29985"/>
        <dbReference type="ChEBI" id="CHEBI:59888"/>
        <dbReference type="EC" id="4.1.1.15"/>
    </reaction>
    <physiologicalReaction direction="left-to-right" evidence="12">
        <dbReference type="Rhea" id="RHEA:17786"/>
    </physiologicalReaction>
</comment>
<organism evidence="15">
    <name type="scientific">Xenopus laevis</name>
    <name type="common">African clawed frog</name>
    <dbReference type="NCBI Taxonomy" id="8355"/>
    <lineage>
        <taxon>Eukaryota</taxon>
        <taxon>Metazoa</taxon>
        <taxon>Chordata</taxon>
        <taxon>Craniata</taxon>
        <taxon>Vertebrata</taxon>
        <taxon>Euteleostomi</taxon>
        <taxon>Amphibia</taxon>
        <taxon>Batrachia</taxon>
        <taxon>Anura</taxon>
        <taxon>Pipoidea</taxon>
        <taxon>Pipidae</taxon>
        <taxon>Xenopodinae</taxon>
        <taxon>Xenopus</taxon>
        <taxon>Xenopus</taxon>
    </lineage>
</organism>
<dbReference type="InterPro" id="IPR015424">
    <property type="entry name" value="PyrdxlP-dep_Trfase"/>
</dbReference>
<dbReference type="Gene3D" id="3.40.640.10">
    <property type="entry name" value="Type I PLP-dependent aspartate aminotransferase-like (Major domain)"/>
    <property type="match status" value="1"/>
</dbReference>
<comment type="function">
    <text evidence="10">Catalyzes the synthesis of the inhibitory neurotransmitter gamma-aminobutyric acid (GABA) with pyridoxal 5'-phosphate as cofactor.</text>
</comment>
<dbReference type="PANTHER" id="PTHR45677:SF5">
    <property type="entry name" value="GLUTAMATE DECARBOXYLASE 1"/>
    <property type="match status" value="1"/>
</dbReference>
<dbReference type="FunFam" id="3.40.640.10:FF:000016">
    <property type="entry name" value="Glutamate decarboxylase like 1"/>
    <property type="match status" value="1"/>
</dbReference>
<dbReference type="InterPro" id="IPR002129">
    <property type="entry name" value="PyrdxlP-dep_de-COase"/>
</dbReference>
<evidence type="ECO:0000256" key="10">
    <source>
        <dbReference type="ARBA" id="ARBA00037700"/>
    </source>
</evidence>
<dbReference type="Gene3D" id="3.90.1150.170">
    <property type="match status" value="1"/>
</dbReference>
<dbReference type="Bgee" id="378551">
    <property type="expression patterns" value="Expressed in brain and 2 other cell types or tissues"/>
</dbReference>
<dbReference type="Xenbase" id="XB-GENE-1011702">
    <property type="gene designation" value="gad1.L"/>
</dbReference>
<comment type="similarity">
    <text evidence="2 14">Belongs to the group II decarboxylase family.</text>
</comment>
<sequence length="563" mass="64096">MLRKENTLPMTCSHCNNVGFLQRNNSLDDKSRIVSSFKERQASKNLLVCENIEKDSRFGRAETDFSNLFARDLLPAKNGKNSQCSSYWRWLTFFYTMYEKHLIDPPKSYTFTILTNFLKVLKASTWSCLKTQSPWSKSWWIVGIPSSMESEQDILASSTSSQQDWISLAWLGNGSHQLLTLTCLYEIAPVFVLMEQITLRKMREIIGWTEKDGDGIFSPGGAISNMYSIMAARYKYFPEVKTKGMAAVPRLVLFTSEHSHYSIKKTGAALGFGSENVILIKSDERGKMIPADLEAKILEAKQKGYIPLYVNATAGTTVYGAFDPISEIADICEKYNLWLHVDAAWGGGLLMSRRHRHKLNGIERANSVTWNPHKMMGVLLQCSAILLREKGILQGCNQMCAGYLFQQDKQYDVSYDTGDKAIQCGRHVDIFKFWLIWKAKGTVGFEAQINKCLELGEYLYSKIYNRQGYEMVFNGEPEHTNICFWYIPPSLRGIPNSQERQEKLHRVAPKIKALMMESGTTMVGYQPHGDKVNFFRMVISNPAATKSDIDFLVEEIERLGQDL</sequence>
<evidence type="ECO:0000313" key="16">
    <source>
        <dbReference type="Xenbase" id="XB-GENE-1011702"/>
    </source>
</evidence>
<dbReference type="InterPro" id="IPR021115">
    <property type="entry name" value="Pyridoxal-P_BS"/>
</dbReference>
<dbReference type="GO" id="GO:0048786">
    <property type="term" value="C:presynaptic active zone"/>
    <property type="evidence" value="ECO:0007669"/>
    <property type="project" value="TreeGrafter"/>
</dbReference>
<evidence type="ECO:0000256" key="14">
    <source>
        <dbReference type="RuleBase" id="RU000382"/>
    </source>
</evidence>
<dbReference type="SUPFAM" id="SSF53383">
    <property type="entry name" value="PLP-dependent transferases"/>
    <property type="match status" value="1"/>
</dbReference>
<evidence type="ECO:0000256" key="5">
    <source>
        <dbReference type="ARBA" id="ARBA00022553"/>
    </source>
</evidence>
<dbReference type="PROSITE" id="PS00392">
    <property type="entry name" value="DDC_GAD_HDC_YDC"/>
    <property type="match status" value="1"/>
</dbReference>
<name>Q91644_XENLA</name>
<dbReference type="EC" id="4.1.1.15" evidence="4"/>
<evidence type="ECO:0000256" key="13">
    <source>
        <dbReference type="PIRSR" id="PIRSR602129-50"/>
    </source>
</evidence>
<dbReference type="AGR" id="Xenbase:XB-GENE-1011702"/>
<evidence type="ECO:0000256" key="1">
    <source>
        <dbReference type="ARBA" id="ARBA00001933"/>
    </source>
</evidence>
<evidence type="ECO:0000256" key="12">
    <source>
        <dbReference type="ARBA" id="ARBA00047724"/>
    </source>
</evidence>
<dbReference type="GO" id="GO:0005737">
    <property type="term" value="C:cytoplasm"/>
    <property type="evidence" value="ECO:0007669"/>
    <property type="project" value="TreeGrafter"/>
</dbReference>
<evidence type="ECO:0000256" key="3">
    <source>
        <dbReference type="ARBA" id="ARBA00011738"/>
    </source>
</evidence>
<gene>
    <name evidence="16" type="primary">gad1.L</name>
    <name evidence="15" type="synonym">GAD</name>
    <name evidence="16" type="synonym">gad1</name>
    <name evidence="16" type="synonym">gad1.1</name>
    <name evidence="16" type="synonym">gad1.1.L</name>
</gene>
<evidence type="ECO:0000256" key="2">
    <source>
        <dbReference type="ARBA" id="ARBA00009533"/>
    </source>
</evidence>
<proteinExistence type="evidence at transcript level"/>
<evidence type="ECO:0000313" key="15">
    <source>
        <dbReference type="EMBL" id="AAA96273.1"/>
    </source>
</evidence>
<accession>Q91644</accession>
<evidence type="ECO:0000256" key="4">
    <source>
        <dbReference type="ARBA" id="ARBA00012421"/>
    </source>
</evidence>
<dbReference type="EMBL" id="U38225">
    <property type="protein sequence ID" value="AAA96273.1"/>
    <property type="molecule type" value="mRNA"/>
</dbReference>
<dbReference type="GO" id="GO:0030170">
    <property type="term" value="F:pyridoxal phosphate binding"/>
    <property type="evidence" value="ECO:0007669"/>
    <property type="project" value="InterPro"/>
</dbReference>
<keyword evidence="6" id="KW-0210">Decarboxylase</keyword>
<keyword evidence="5" id="KW-0597">Phosphoprotein</keyword>
<keyword evidence="8" id="KW-0530">Neurotransmitter biosynthesis</keyword>
<evidence type="ECO:0000256" key="7">
    <source>
        <dbReference type="ARBA" id="ARBA00022898"/>
    </source>
</evidence>
<keyword evidence="9 14" id="KW-0456">Lyase</keyword>
<reference evidence="15" key="1">
    <citation type="submission" date="1995-10" db="EMBL/GenBank/DDBJ databases">
        <authorList>
            <person name="Watt S.D."/>
            <person name="Spitzer N.C."/>
        </authorList>
    </citation>
    <scope>NUCLEOTIDE SEQUENCE</scope>
</reference>
<evidence type="ECO:0000256" key="9">
    <source>
        <dbReference type="ARBA" id="ARBA00023239"/>
    </source>
</evidence>
<dbReference type="CDD" id="cd06450">
    <property type="entry name" value="DOPA_deC_like"/>
    <property type="match status" value="1"/>
</dbReference>
<evidence type="ECO:0000256" key="6">
    <source>
        <dbReference type="ARBA" id="ARBA00022793"/>
    </source>
</evidence>
<dbReference type="GO" id="GO:0004351">
    <property type="term" value="F:glutamate decarboxylase activity"/>
    <property type="evidence" value="ECO:0007669"/>
    <property type="project" value="UniProtKB-EC"/>
</dbReference>
<comment type="subunit">
    <text evidence="3">Homodimer.</text>
</comment>
<evidence type="ECO:0000256" key="8">
    <source>
        <dbReference type="ARBA" id="ARBA00022979"/>
    </source>
</evidence>
<dbReference type="InterPro" id="IPR015421">
    <property type="entry name" value="PyrdxlP-dep_Trfase_major"/>
</dbReference>
<keyword evidence="7 13" id="KW-0663">Pyridoxal phosphate</keyword>
<dbReference type="PANTHER" id="PTHR45677">
    <property type="entry name" value="GLUTAMATE DECARBOXYLASE-RELATED"/>
    <property type="match status" value="1"/>
</dbReference>
<dbReference type="GO" id="GO:0009449">
    <property type="term" value="P:gamma-aminobutyric acid biosynthetic process"/>
    <property type="evidence" value="ECO:0007669"/>
    <property type="project" value="TreeGrafter"/>
</dbReference>